<feature type="domain" description="UspA" evidence="3">
    <location>
        <begin position="1"/>
        <end position="147"/>
    </location>
</feature>
<dbReference type="RefSeq" id="WP_110143858.1">
    <property type="nucleotide sequence ID" value="NZ_QHJG01000037.1"/>
</dbReference>
<dbReference type="Gene3D" id="3.40.50.620">
    <property type="entry name" value="HUPs"/>
    <property type="match status" value="1"/>
</dbReference>
<dbReference type="PANTHER" id="PTHR46268">
    <property type="entry name" value="STRESS RESPONSE PROTEIN NHAX"/>
    <property type="match status" value="1"/>
</dbReference>
<dbReference type="PIRSF" id="PIRSF006276">
    <property type="entry name" value="UspA"/>
    <property type="match status" value="1"/>
</dbReference>
<dbReference type="GO" id="GO:0005737">
    <property type="term" value="C:cytoplasm"/>
    <property type="evidence" value="ECO:0007669"/>
    <property type="project" value="UniProtKB-SubCell"/>
</dbReference>
<evidence type="ECO:0000313" key="4">
    <source>
        <dbReference type="EMBL" id="PWY54360.1"/>
    </source>
</evidence>
<dbReference type="InterPro" id="IPR006015">
    <property type="entry name" value="Universal_stress_UspA"/>
</dbReference>
<evidence type="ECO:0000256" key="1">
    <source>
        <dbReference type="ARBA" id="ARBA00008791"/>
    </source>
</evidence>
<sequence length="151" mass="16437">MYKNIMLALDGSKISDSLIGEVIKLTNGQNANVRIIHVIDENFVIYGGPSFDYLSFIAACKEDGEKLLNNAAQKIASQSSIKPETSILELKPLQGRIAEVIVEAAKEWPADLLVIGTHGRRGFSRLFLGSVAENVVRIATTPVLLVRSTDV</sequence>
<reference evidence="4 6" key="1">
    <citation type="submission" date="2018-05" db="EMBL/GenBank/DDBJ databases">
        <title>Legionella qingyii sp.nov., whole genome shotgun sequence.</title>
        <authorList>
            <person name="Wu H."/>
            <person name="Zhu Q."/>
            <person name="Hu C."/>
        </authorList>
    </citation>
    <scope>NUCLEOTIDE SEQUENCE [LARGE SCALE GENOMIC DNA]</scope>
    <source>
        <strain evidence="4 6">HEB18</strain>
    </source>
</reference>
<dbReference type="OrthoDB" id="9792500at2"/>
<organism evidence="4 6">
    <name type="scientific">Legionella qingyii</name>
    <dbReference type="NCBI Taxonomy" id="2184757"/>
    <lineage>
        <taxon>Bacteria</taxon>
        <taxon>Pseudomonadati</taxon>
        <taxon>Pseudomonadota</taxon>
        <taxon>Gammaproteobacteria</taxon>
        <taxon>Legionellales</taxon>
        <taxon>Legionellaceae</taxon>
        <taxon>Legionella</taxon>
    </lineage>
</organism>
<accession>A0A317U1V7</accession>
<dbReference type="InterPro" id="IPR014729">
    <property type="entry name" value="Rossmann-like_a/b/a_fold"/>
</dbReference>
<dbReference type="Proteomes" id="UP000287374">
    <property type="component" value="Unassembled WGS sequence"/>
</dbReference>
<dbReference type="InterPro" id="IPR006016">
    <property type="entry name" value="UspA"/>
</dbReference>
<protein>
    <recommendedName>
        <fullName evidence="2">Universal stress protein</fullName>
    </recommendedName>
</protein>
<evidence type="ECO:0000313" key="7">
    <source>
        <dbReference type="Proteomes" id="UP000287374"/>
    </source>
</evidence>
<proteinExistence type="inferred from homology"/>
<evidence type="ECO:0000313" key="5">
    <source>
        <dbReference type="EMBL" id="RUR24097.1"/>
    </source>
</evidence>
<dbReference type="Proteomes" id="UP000247152">
    <property type="component" value="Unassembled WGS sequence"/>
</dbReference>
<keyword evidence="2" id="KW-0963">Cytoplasm</keyword>
<gene>
    <name evidence="4" type="ORF">DGG96_17630</name>
    <name evidence="5" type="ORF">ELY20_05920</name>
</gene>
<reference evidence="5 7" key="2">
    <citation type="submission" date="2018-12" db="EMBL/GenBank/DDBJ databases">
        <title>Legionella sp,whole genome shotgun sequence.</title>
        <authorList>
            <person name="Wu H."/>
        </authorList>
    </citation>
    <scope>NUCLEOTIDE SEQUENCE [LARGE SCALE GENOMIC DNA]</scope>
    <source>
        <strain evidence="7">km489</strain>
        <strain evidence="5">Km489</strain>
    </source>
</reference>
<dbReference type="Pfam" id="PF00582">
    <property type="entry name" value="Usp"/>
    <property type="match status" value="1"/>
</dbReference>
<dbReference type="PRINTS" id="PR01438">
    <property type="entry name" value="UNVRSLSTRESS"/>
</dbReference>
<dbReference type="EMBL" id="QHJG01000037">
    <property type="protein sequence ID" value="PWY54360.1"/>
    <property type="molecule type" value="Genomic_DNA"/>
</dbReference>
<dbReference type="SUPFAM" id="SSF52402">
    <property type="entry name" value="Adenine nucleotide alpha hydrolases-like"/>
    <property type="match status" value="1"/>
</dbReference>
<comment type="subcellular location">
    <subcellularLocation>
        <location evidence="2">Cytoplasm</location>
    </subcellularLocation>
</comment>
<evidence type="ECO:0000259" key="3">
    <source>
        <dbReference type="Pfam" id="PF00582"/>
    </source>
</evidence>
<keyword evidence="7" id="KW-1185">Reference proteome</keyword>
<evidence type="ECO:0000256" key="2">
    <source>
        <dbReference type="PIRNR" id="PIRNR006276"/>
    </source>
</evidence>
<dbReference type="AlphaFoldDB" id="A0A317U1V7"/>
<dbReference type="CDD" id="cd00293">
    <property type="entry name" value="USP-like"/>
    <property type="match status" value="1"/>
</dbReference>
<comment type="similarity">
    <text evidence="1 2">Belongs to the universal stress protein A family.</text>
</comment>
<name>A0A317U1V7_9GAMM</name>
<evidence type="ECO:0000313" key="6">
    <source>
        <dbReference type="Proteomes" id="UP000247152"/>
    </source>
</evidence>
<dbReference type="PANTHER" id="PTHR46268:SF15">
    <property type="entry name" value="UNIVERSAL STRESS PROTEIN HP_0031"/>
    <property type="match status" value="1"/>
</dbReference>
<comment type="caution">
    <text evidence="4">The sequence shown here is derived from an EMBL/GenBank/DDBJ whole genome shotgun (WGS) entry which is preliminary data.</text>
</comment>
<dbReference type="EMBL" id="RZGX01000006">
    <property type="protein sequence ID" value="RUR24097.1"/>
    <property type="molecule type" value="Genomic_DNA"/>
</dbReference>